<keyword evidence="8" id="KW-1185">Reference proteome</keyword>
<dbReference type="RefSeq" id="WP_022862243.1">
    <property type="nucleotide sequence ID" value="NZ_ATVG01000001.1"/>
</dbReference>
<proteinExistence type="predicted"/>
<dbReference type="EMBL" id="CP063189">
    <property type="protein sequence ID" value="WCZ32770.1"/>
    <property type="molecule type" value="Genomic_DNA"/>
</dbReference>
<evidence type="ECO:0000313" key="8">
    <source>
        <dbReference type="Proteomes" id="UP001220064"/>
    </source>
</evidence>
<name>A0ABY7U7T8_9CORY</name>
<sequence>MHIAVAGGGIIGLSTALVLLDRGHEVTVFDPQPASPDAASYHAGGMLAPAAEVVYQQDLLIPLMHKAGELYPQLVDLVSRYTDLPTGYRTDGTLVIAHDRADTTHLSELRDYQTRAGLDVERLTPRAARKLEPALAPGLSGAVSISGDHQIQPRLFLAALLRAIDTAGGSIRREKVAHIDGATGTIRTESGSYAADQVVLAAGLGAGDIDGWFDGDDNPLDLRPVLGEVIQLRVPDHQYPLLNRVVRGFVEDRPIYLIPRRDRTLTIGATTREDGRHTPQAGDVLQLLRDASLVCPAVEECDFVETSVGARPGSPDDLPYLGRVGDHVVVSTGYFRHGILLAGLAAQAGADLTEGREPDIDLSACTPLRHRRKPA</sequence>
<gene>
    <name evidence="7" type="primary">thiO</name>
    <name evidence="7" type="ORF">CMASS_06680</name>
</gene>
<dbReference type="Proteomes" id="UP001220064">
    <property type="component" value="Chromosome"/>
</dbReference>
<dbReference type="Pfam" id="PF01266">
    <property type="entry name" value="DAO"/>
    <property type="match status" value="1"/>
</dbReference>
<organism evidence="7 8">
    <name type="scientific">Corynebacterium massiliense DSM 45435</name>
    <dbReference type="NCBI Taxonomy" id="1121364"/>
    <lineage>
        <taxon>Bacteria</taxon>
        <taxon>Bacillati</taxon>
        <taxon>Actinomycetota</taxon>
        <taxon>Actinomycetes</taxon>
        <taxon>Mycobacteriales</taxon>
        <taxon>Corynebacteriaceae</taxon>
        <taxon>Corynebacterium</taxon>
    </lineage>
</organism>
<dbReference type="GO" id="GO:0043799">
    <property type="term" value="F:glycine oxidase activity"/>
    <property type="evidence" value="ECO:0007669"/>
    <property type="project" value="UniProtKB-EC"/>
</dbReference>
<evidence type="ECO:0000256" key="5">
    <source>
        <dbReference type="ARBA" id="ARBA00050018"/>
    </source>
</evidence>
<keyword evidence="3 7" id="KW-0560">Oxidoreductase</keyword>
<accession>A0ABY7U7T8</accession>
<dbReference type="Gene3D" id="3.50.50.60">
    <property type="entry name" value="FAD/NAD(P)-binding domain"/>
    <property type="match status" value="1"/>
</dbReference>
<keyword evidence="2" id="KW-0784">Thiamine biosynthesis</keyword>
<dbReference type="SUPFAM" id="SSF51905">
    <property type="entry name" value="FAD/NAD(P)-binding domain"/>
    <property type="match status" value="1"/>
</dbReference>
<dbReference type="EC" id="1.4.3.19" evidence="5"/>
<evidence type="ECO:0000313" key="7">
    <source>
        <dbReference type="EMBL" id="WCZ32770.1"/>
    </source>
</evidence>
<dbReference type="InterPro" id="IPR036188">
    <property type="entry name" value="FAD/NAD-bd_sf"/>
</dbReference>
<comment type="pathway">
    <text evidence="1">Cofactor biosynthesis; thiamine diphosphate biosynthesis.</text>
</comment>
<evidence type="ECO:0000256" key="2">
    <source>
        <dbReference type="ARBA" id="ARBA00022977"/>
    </source>
</evidence>
<dbReference type="PANTHER" id="PTHR13847">
    <property type="entry name" value="SARCOSINE DEHYDROGENASE-RELATED"/>
    <property type="match status" value="1"/>
</dbReference>
<dbReference type="InterPro" id="IPR012727">
    <property type="entry name" value="Gly_oxidase_ThiO"/>
</dbReference>
<dbReference type="SUPFAM" id="SSF54373">
    <property type="entry name" value="FAD-linked reductases, C-terminal domain"/>
    <property type="match status" value="1"/>
</dbReference>
<dbReference type="Gene3D" id="3.30.9.10">
    <property type="entry name" value="D-Amino Acid Oxidase, subunit A, domain 2"/>
    <property type="match status" value="1"/>
</dbReference>
<dbReference type="NCBIfam" id="TIGR02352">
    <property type="entry name" value="thiamin_ThiO"/>
    <property type="match status" value="1"/>
</dbReference>
<evidence type="ECO:0000259" key="6">
    <source>
        <dbReference type="Pfam" id="PF01266"/>
    </source>
</evidence>
<comment type="catalytic activity">
    <reaction evidence="4">
        <text>glycine + O2 + H2O = glyoxylate + H2O2 + NH4(+)</text>
        <dbReference type="Rhea" id="RHEA:11532"/>
        <dbReference type="ChEBI" id="CHEBI:15377"/>
        <dbReference type="ChEBI" id="CHEBI:15379"/>
        <dbReference type="ChEBI" id="CHEBI:16240"/>
        <dbReference type="ChEBI" id="CHEBI:28938"/>
        <dbReference type="ChEBI" id="CHEBI:36655"/>
        <dbReference type="ChEBI" id="CHEBI:57305"/>
        <dbReference type="EC" id="1.4.3.19"/>
    </reaction>
</comment>
<feature type="domain" description="FAD dependent oxidoreductase" evidence="6">
    <location>
        <begin position="3"/>
        <end position="352"/>
    </location>
</feature>
<evidence type="ECO:0000256" key="1">
    <source>
        <dbReference type="ARBA" id="ARBA00004948"/>
    </source>
</evidence>
<dbReference type="InterPro" id="IPR006076">
    <property type="entry name" value="FAD-dep_OxRdtase"/>
</dbReference>
<reference evidence="7 8" key="1">
    <citation type="submission" date="2020-10" db="EMBL/GenBank/DDBJ databases">
        <title>Complete genome sequence of Corynebacterium massiliense DSM 45435, type strain of Corynebacterium massiliense.</title>
        <authorList>
            <person name="Busche T."/>
            <person name="Kalinowski J."/>
            <person name="Ruckert C."/>
        </authorList>
    </citation>
    <scope>NUCLEOTIDE SEQUENCE [LARGE SCALE GENOMIC DNA]</scope>
    <source>
        <strain evidence="7 8">DSM 45435</strain>
    </source>
</reference>
<dbReference type="PANTHER" id="PTHR13847:SF289">
    <property type="entry name" value="GLYCINE OXIDASE"/>
    <property type="match status" value="1"/>
</dbReference>
<evidence type="ECO:0000256" key="3">
    <source>
        <dbReference type="ARBA" id="ARBA00023002"/>
    </source>
</evidence>
<evidence type="ECO:0000256" key="4">
    <source>
        <dbReference type="ARBA" id="ARBA00049872"/>
    </source>
</evidence>
<protein>
    <recommendedName>
        <fullName evidence="5">glycine oxidase</fullName>
        <ecNumber evidence="5">1.4.3.19</ecNumber>
    </recommendedName>
</protein>